<dbReference type="HAMAP" id="MF_01080">
    <property type="entry name" value="TruB_bact"/>
    <property type="match status" value="1"/>
</dbReference>
<dbReference type="GO" id="GO:1990481">
    <property type="term" value="P:mRNA pseudouridine synthesis"/>
    <property type="evidence" value="ECO:0007669"/>
    <property type="project" value="TreeGrafter"/>
</dbReference>
<dbReference type="Gene3D" id="3.30.2350.10">
    <property type="entry name" value="Pseudouridine synthase"/>
    <property type="match status" value="1"/>
</dbReference>
<dbReference type="PANTHER" id="PTHR13767">
    <property type="entry name" value="TRNA-PSEUDOURIDINE SYNTHASE"/>
    <property type="match status" value="1"/>
</dbReference>
<gene>
    <name evidence="5 8" type="primary">truB</name>
    <name evidence="8" type="ORF">GCM10011332_16030</name>
</gene>
<sequence>MGRKKKGIPIHGWLIIDKPLEISSNNVVGKARWLTKAQKVGHGGTLDPLASGVLPLAFGEATKTVSFVMDGTKTYRFEVTWGETRTTDDAEGEISATCEKRPSKAEIEAILPAFLGAIEQIPPKFSAIKINGQRAYKLARADEDIEMTARTVQIDRLELIDMPDANRAVFEVDCGKGTYVRSLGRDIATKLGTLGYISVLRRTKVGPFDEKSAISLDFLEEIVHSDALSESLLAIETVLDDISALALSEEEARKIRQGMPLHRDLENTATLRLMYEDKLLALAKIEDGFVRPFRVFNY</sequence>
<reference evidence="8" key="2">
    <citation type="submission" date="2020-09" db="EMBL/GenBank/DDBJ databases">
        <authorList>
            <person name="Sun Q."/>
            <person name="Zhou Y."/>
        </authorList>
    </citation>
    <scope>NUCLEOTIDE SEQUENCE</scope>
    <source>
        <strain evidence="8">CGMCC 1.15254</strain>
    </source>
</reference>
<comment type="caution">
    <text evidence="8">The sequence shown here is derived from an EMBL/GenBank/DDBJ whole genome shotgun (WGS) entry which is preliminary data.</text>
</comment>
<feature type="active site" description="Nucleophile" evidence="5">
    <location>
        <position position="47"/>
    </location>
</feature>
<evidence type="ECO:0000256" key="3">
    <source>
        <dbReference type="ARBA" id="ARBA00022694"/>
    </source>
</evidence>
<dbReference type="Pfam" id="PF16198">
    <property type="entry name" value="TruB_C_2"/>
    <property type="match status" value="1"/>
</dbReference>
<dbReference type="InterPro" id="IPR020103">
    <property type="entry name" value="PsdUridine_synth_cat_dom_sf"/>
</dbReference>
<keyword evidence="3 5" id="KW-0819">tRNA processing</keyword>
<proteinExistence type="inferred from homology"/>
<feature type="domain" description="Pseudouridine synthase II N-terminal" evidence="6">
    <location>
        <begin position="32"/>
        <end position="180"/>
    </location>
</feature>
<dbReference type="Pfam" id="PF01509">
    <property type="entry name" value="TruB_N"/>
    <property type="match status" value="1"/>
</dbReference>
<dbReference type="EC" id="5.4.99.25" evidence="5"/>
<comment type="function">
    <text evidence="5">Responsible for synthesis of pseudouridine from uracil-55 in the psi GC loop of transfer RNAs.</text>
</comment>
<dbReference type="CDD" id="cd02573">
    <property type="entry name" value="PseudoU_synth_EcTruB"/>
    <property type="match status" value="1"/>
</dbReference>
<dbReference type="EMBL" id="BMHV01000009">
    <property type="protein sequence ID" value="GGF62906.1"/>
    <property type="molecule type" value="Genomic_DNA"/>
</dbReference>
<dbReference type="RefSeq" id="WP_188663663.1">
    <property type="nucleotide sequence ID" value="NZ_BMHV01000009.1"/>
</dbReference>
<protein>
    <recommendedName>
        <fullName evidence="5">tRNA pseudouridine synthase B</fullName>
        <ecNumber evidence="5">5.4.99.25</ecNumber>
    </recommendedName>
    <alternativeName>
        <fullName evidence="5">tRNA pseudouridine(55) synthase</fullName>
        <shortName evidence="5">Psi55 synthase</shortName>
    </alternativeName>
    <alternativeName>
        <fullName evidence="5">tRNA pseudouridylate synthase</fullName>
    </alternativeName>
    <alternativeName>
        <fullName evidence="5">tRNA-uridine isomerase</fullName>
    </alternativeName>
</protein>
<evidence type="ECO:0000313" key="8">
    <source>
        <dbReference type="EMBL" id="GGF62906.1"/>
    </source>
</evidence>
<reference evidence="8" key="1">
    <citation type="journal article" date="2014" name="Int. J. Syst. Evol. Microbiol.">
        <title>Complete genome sequence of Corynebacterium casei LMG S-19264T (=DSM 44701T), isolated from a smear-ripened cheese.</title>
        <authorList>
            <consortium name="US DOE Joint Genome Institute (JGI-PGF)"/>
            <person name="Walter F."/>
            <person name="Albersmeier A."/>
            <person name="Kalinowski J."/>
            <person name="Ruckert C."/>
        </authorList>
    </citation>
    <scope>NUCLEOTIDE SEQUENCE</scope>
    <source>
        <strain evidence="8">CGMCC 1.15254</strain>
    </source>
</reference>
<evidence type="ECO:0000256" key="4">
    <source>
        <dbReference type="ARBA" id="ARBA00023235"/>
    </source>
</evidence>
<dbReference type="Proteomes" id="UP000632498">
    <property type="component" value="Unassembled WGS sequence"/>
</dbReference>
<dbReference type="PANTHER" id="PTHR13767:SF2">
    <property type="entry name" value="PSEUDOURIDYLATE SYNTHASE TRUB1"/>
    <property type="match status" value="1"/>
</dbReference>
<keyword evidence="4 5" id="KW-0413">Isomerase</keyword>
<dbReference type="AlphaFoldDB" id="A0A917BY56"/>
<evidence type="ECO:0000259" key="7">
    <source>
        <dbReference type="Pfam" id="PF16198"/>
    </source>
</evidence>
<dbReference type="InterPro" id="IPR002501">
    <property type="entry name" value="PsdUridine_synth_N"/>
</dbReference>
<dbReference type="GO" id="GO:0003723">
    <property type="term" value="F:RNA binding"/>
    <property type="evidence" value="ECO:0007669"/>
    <property type="project" value="InterPro"/>
</dbReference>
<evidence type="ECO:0000256" key="2">
    <source>
        <dbReference type="ARBA" id="ARBA00005642"/>
    </source>
</evidence>
<dbReference type="GO" id="GO:0031119">
    <property type="term" value="P:tRNA pseudouridine synthesis"/>
    <property type="evidence" value="ECO:0007669"/>
    <property type="project" value="UniProtKB-UniRule"/>
</dbReference>
<comment type="catalytic activity">
    <reaction evidence="1 5">
        <text>uridine(55) in tRNA = pseudouridine(55) in tRNA</text>
        <dbReference type="Rhea" id="RHEA:42532"/>
        <dbReference type="Rhea" id="RHEA-COMP:10101"/>
        <dbReference type="Rhea" id="RHEA-COMP:10102"/>
        <dbReference type="ChEBI" id="CHEBI:65314"/>
        <dbReference type="ChEBI" id="CHEBI:65315"/>
        <dbReference type="EC" id="5.4.99.25"/>
    </reaction>
</comment>
<name>A0A917BY56_9PROT</name>
<organism evidence="8 9">
    <name type="scientific">Terasakiella brassicae</name>
    <dbReference type="NCBI Taxonomy" id="1634917"/>
    <lineage>
        <taxon>Bacteria</taxon>
        <taxon>Pseudomonadati</taxon>
        <taxon>Pseudomonadota</taxon>
        <taxon>Alphaproteobacteria</taxon>
        <taxon>Rhodospirillales</taxon>
        <taxon>Terasakiellaceae</taxon>
        <taxon>Terasakiella</taxon>
    </lineage>
</organism>
<accession>A0A917BY56</accession>
<comment type="similarity">
    <text evidence="2 5">Belongs to the pseudouridine synthase TruB family. Type 1 subfamily.</text>
</comment>
<feature type="domain" description="tRNA pseudouridylate synthase B C-terminal" evidence="7">
    <location>
        <begin position="181"/>
        <end position="239"/>
    </location>
</feature>
<dbReference type="SUPFAM" id="SSF55120">
    <property type="entry name" value="Pseudouridine synthase"/>
    <property type="match status" value="1"/>
</dbReference>
<evidence type="ECO:0000259" key="6">
    <source>
        <dbReference type="Pfam" id="PF01509"/>
    </source>
</evidence>
<dbReference type="NCBIfam" id="TIGR00431">
    <property type="entry name" value="TruB"/>
    <property type="match status" value="1"/>
</dbReference>
<evidence type="ECO:0000313" key="9">
    <source>
        <dbReference type="Proteomes" id="UP000632498"/>
    </source>
</evidence>
<evidence type="ECO:0000256" key="1">
    <source>
        <dbReference type="ARBA" id="ARBA00000385"/>
    </source>
</evidence>
<dbReference type="InterPro" id="IPR014780">
    <property type="entry name" value="tRNA_psdUridine_synth_TruB"/>
</dbReference>
<keyword evidence="9" id="KW-1185">Reference proteome</keyword>
<dbReference type="InterPro" id="IPR032819">
    <property type="entry name" value="TruB_C"/>
</dbReference>
<dbReference type="GO" id="GO:0160148">
    <property type="term" value="F:tRNA pseudouridine(55) synthase activity"/>
    <property type="evidence" value="ECO:0007669"/>
    <property type="project" value="UniProtKB-EC"/>
</dbReference>
<evidence type="ECO:0000256" key="5">
    <source>
        <dbReference type="HAMAP-Rule" id="MF_01080"/>
    </source>
</evidence>